<comment type="cofactor">
    <cofactor evidence="2">
        <name>Mn(2+)</name>
        <dbReference type="ChEBI" id="CHEBI:29035"/>
    </cofactor>
</comment>
<gene>
    <name evidence="19" type="ORF">BSR29_06205</name>
</gene>
<keyword evidence="16" id="KW-1208">Phospholipid metabolism</keyword>
<dbReference type="Proteomes" id="UP000186785">
    <property type="component" value="Unassembled WGS sequence"/>
</dbReference>
<feature type="transmembrane region" description="Helical" evidence="18">
    <location>
        <begin position="20"/>
        <end position="43"/>
    </location>
</feature>
<accession>A0A1Q5PKP0</accession>
<comment type="caution">
    <text evidence="19">The sequence shown here is derived from an EMBL/GenBank/DDBJ whole genome shotgun (WGS) entry which is preliminary data.</text>
</comment>
<proteinExistence type="predicted"/>
<feature type="transmembrane region" description="Helical" evidence="18">
    <location>
        <begin position="49"/>
        <end position="67"/>
    </location>
</feature>
<evidence type="ECO:0000256" key="1">
    <source>
        <dbReference type="ARBA" id="ARBA00000958"/>
    </source>
</evidence>
<dbReference type="STRING" id="1921764.BSR28_08075"/>
<evidence type="ECO:0000256" key="7">
    <source>
        <dbReference type="ARBA" id="ARBA00022516"/>
    </source>
</evidence>
<dbReference type="OrthoDB" id="350520at2"/>
<dbReference type="GO" id="GO:0050520">
    <property type="term" value="F:phosphatidylcholine synthase activity"/>
    <property type="evidence" value="ECO:0007669"/>
    <property type="project" value="UniProtKB-EC"/>
</dbReference>
<evidence type="ECO:0000256" key="8">
    <source>
        <dbReference type="ARBA" id="ARBA00022519"/>
    </source>
</evidence>
<keyword evidence="20" id="KW-1185">Reference proteome</keyword>
<evidence type="ECO:0000256" key="13">
    <source>
        <dbReference type="ARBA" id="ARBA00023136"/>
    </source>
</evidence>
<dbReference type="InterPro" id="IPR043130">
    <property type="entry name" value="CDP-OH_PTrfase_TM_dom"/>
</dbReference>
<evidence type="ECO:0000256" key="17">
    <source>
        <dbReference type="ARBA" id="ARBA00033321"/>
    </source>
</evidence>
<dbReference type="PIRSF" id="PIRSF000851">
    <property type="entry name" value="PcS"/>
    <property type="match status" value="1"/>
</dbReference>
<keyword evidence="11 18" id="KW-1133">Transmembrane helix</keyword>
<keyword evidence="8" id="KW-0997">Cell inner membrane</keyword>
<name>A0A1Q5PKP0_9ACTO</name>
<dbReference type="EMBL" id="MQSV01000004">
    <property type="protein sequence ID" value="OKL47209.1"/>
    <property type="molecule type" value="Genomic_DNA"/>
</dbReference>
<feature type="transmembrane region" description="Helical" evidence="18">
    <location>
        <begin position="112"/>
        <end position="130"/>
    </location>
</feature>
<protein>
    <recommendedName>
        <fullName evidence="5">Phosphatidylcholine synthase</fullName>
        <ecNumber evidence="4">2.7.8.24</ecNumber>
    </recommendedName>
    <alternativeName>
        <fullName evidence="17">CDP-diglyceride-choline O-phosphatidyltransferase</fullName>
    </alternativeName>
</protein>
<evidence type="ECO:0000256" key="14">
    <source>
        <dbReference type="ARBA" id="ARBA00023209"/>
    </source>
</evidence>
<evidence type="ECO:0000256" key="16">
    <source>
        <dbReference type="ARBA" id="ARBA00023264"/>
    </source>
</evidence>
<keyword evidence="13 18" id="KW-0472">Membrane</keyword>
<keyword evidence="6" id="KW-1003">Cell membrane</keyword>
<feature type="transmembrane region" description="Helical" evidence="18">
    <location>
        <begin position="139"/>
        <end position="157"/>
    </location>
</feature>
<keyword evidence="9" id="KW-0808">Transferase</keyword>
<dbReference type="GO" id="GO:0008654">
    <property type="term" value="P:phospholipid biosynthetic process"/>
    <property type="evidence" value="ECO:0007669"/>
    <property type="project" value="UniProtKB-KW"/>
</dbReference>
<keyword evidence="10 18" id="KW-0812">Transmembrane</keyword>
<evidence type="ECO:0000256" key="3">
    <source>
        <dbReference type="ARBA" id="ARBA00004429"/>
    </source>
</evidence>
<evidence type="ECO:0000313" key="20">
    <source>
        <dbReference type="Proteomes" id="UP000186785"/>
    </source>
</evidence>
<organism evidence="19 20">
    <name type="scientific">Boudabousia liubingyangii</name>
    <dbReference type="NCBI Taxonomy" id="1921764"/>
    <lineage>
        <taxon>Bacteria</taxon>
        <taxon>Bacillati</taxon>
        <taxon>Actinomycetota</taxon>
        <taxon>Actinomycetes</taxon>
        <taxon>Actinomycetales</taxon>
        <taxon>Actinomycetaceae</taxon>
        <taxon>Boudabousia</taxon>
    </lineage>
</organism>
<evidence type="ECO:0000256" key="2">
    <source>
        <dbReference type="ARBA" id="ARBA00001936"/>
    </source>
</evidence>
<keyword evidence="15" id="KW-0464">Manganese</keyword>
<evidence type="ECO:0000256" key="5">
    <source>
        <dbReference type="ARBA" id="ARBA00015623"/>
    </source>
</evidence>
<dbReference type="RefSeq" id="WP_073709442.1">
    <property type="nucleotide sequence ID" value="NZ_MQSU01000004.1"/>
</dbReference>
<keyword evidence="12" id="KW-0443">Lipid metabolism</keyword>
<evidence type="ECO:0000256" key="10">
    <source>
        <dbReference type="ARBA" id="ARBA00022692"/>
    </source>
</evidence>
<keyword evidence="14" id="KW-0594">Phospholipid biosynthesis</keyword>
<dbReference type="EC" id="2.7.8.24" evidence="4"/>
<evidence type="ECO:0000256" key="4">
    <source>
        <dbReference type="ARBA" id="ARBA00013195"/>
    </source>
</evidence>
<dbReference type="InterPro" id="IPR026027">
    <property type="entry name" value="PcS"/>
</dbReference>
<evidence type="ECO:0000313" key="19">
    <source>
        <dbReference type="EMBL" id="OKL47209.1"/>
    </source>
</evidence>
<dbReference type="AlphaFoldDB" id="A0A1Q5PKP0"/>
<dbReference type="Gene3D" id="1.20.120.1760">
    <property type="match status" value="1"/>
</dbReference>
<dbReference type="GO" id="GO:0005886">
    <property type="term" value="C:plasma membrane"/>
    <property type="evidence" value="ECO:0007669"/>
    <property type="project" value="UniProtKB-SubCell"/>
</dbReference>
<evidence type="ECO:0000256" key="6">
    <source>
        <dbReference type="ARBA" id="ARBA00022475"/>
    </source>
</evidence>
<feature type="transmembrane region" description="Helical" evidence="18">
    <location>
        <begin position="222"/>
        <end position="241"/>
    </location>
</feature>
<reference evidence="19 20" key="1">
    <citation type="submission" date="2016-11" db="EMBL/GenBank/DDBJ databases">
        <title>Actinomyces gypaetusis sp. nov. isolated from the vulture Gypaetus barbatus in Qinghai Tibet Plateau China.</title>
        <authorList>
            <person name="Meng X."/>
        </authorList>
    </citation>
    <scope>NUCLEOTIDE SEQUENCE [LARGE SCALE GENOMIC DNA]</scope>
    <source>
        <strain evidence="19 20">VUL4_2</strain>
    </source>
</reference>
<comment type="catalytic activity">
    <reaction evidence="1">
        <text>a CDP-1,2-diacyl-sn-glycerol + choline = a 1,2-diacyl-sn-glycero-3-phosphocholine + CMP + H(+)</text>
        <dbReference type="Rhea" id="RHEA:14597"/>
        <dbReference type="ChEBI" id="CHEBI:15354"/>
        <dbReference type="ChEBI" id="CHEBI:15378"/>
        <dbReference type="ChEBI" id="CHEBI:57643"/>
        <dbReference type="ChEBI" id="CHEBI:58332"/>
        <dbReference type="ChEBI" id="CHEBI:60377"/>
        <dbReference type="EC" id="2.7.8.24"/>
    </reaction>
</comment>
<evidence type="ECO:0000256" key="9">
    <source>
        <dbReference type="ARBA" id="ARBA00022679"/>
    </source>
</evidence>
<feature type="transmembrane region" description="Helical" evidence="18">
    <location>
        <begin position="194"/>
        <end position="216"/>
    </location>
</feature>
<evidence type="ECO:0000256" key="11">
    <source>
        <dbReference type="ARBA" id="ARBA00022989"/>
    </source>
</evidence>
<evidence type="ECO:0000256" key="12">
    <source>
        <dbReference type="ARBA" id="ARBA00023098"/>
    </source>
</evidence>
<sequence>MSQPTPAETKPSFTLKQKVAAWSVHMFTLTGVAWGFLALTSLIEGKIGMMWIYLGIALLVDAIDGTFARAARVSEVVPWFDGVILDDIVDYMTWTFIPAVFLYLHIPLGPRPLALAMAIIVAASSMFCYANKGMKATDNYFVGFPAAWNIVAIYFYVLGTGSVFNIIATIIIVILTLSPLAFVHPLRVKTWMPLNIAVTVTWLVTTVFLLATVGQSYLIVKILWWVSGLYFIGIGVVRTILGRRKMEELAGLEPEN</sequence>
<evidence type="ECO:0000256" key="18">
    <source>
        <dbReference type="SAM" id="Phobius"/>
    </source>
</evidence>
<keyword evidence="7" id="KW-0444">Lipid biosynthesis</keyword>
<comment type="subcellular location">
    <subcellularLocation>
        <location evidence="3">Cell inner membrane</location>
        <topology evidence="3">Multi-pass membrane protein</topology>
    </subcellularLocation>
</comment>
<feature type="transmembrane region" description="Helical" evidence="18">
    <location>
        <begin position="163"/>
        <end position="182"/>
    </location>
</feature>
<evidence type="ECO:0000256" key="15">
    <source>
        <dbReference type="ARBA" id="ARBA00023211"/>
    </source>
</evidence>